<comment type="caution">
    <text evidence="1">The sequence shown here is derived from an EMBL/GenBank/DDBJ whole genome shotgun (WGS) entry which is preliminary data.</text>
</comment>
<protein>
    <submittedName>
        <fullName evidence="1">Uncharacterized protein</fullName>
    </submittedName>
</protein>
<dbReference type="RefSeq" id="WP_182556150.1">
    <property type="nucleotide sequence ID" value="NZ_BPRF01000004.1"/>
</dbReference>
<evidence type="ECO:0000313" key="2">
    <source>
        <dbReference type="Proteomes" id="UP000543554"/>
    </source>
</evidence>
<dbReference type="AlphaFoldDB" id="A0AA40S5W9"/>
<dbReference type="Proteomes" id="UP000543554">
    <property type="component" value="Unassembled WGS sequence"/>
</dbReference>
<keyword evidence="2" id="KW-1185">Reference proteome</keyword>
<proteinExistence type="predicted"/>
<gene>
    <name evidence="1" type="ORF">HNR51_004169</name>
</gene>
<evidence type="ECO:0000313" key="1">
    <source>
        <dbReference type="EMBL" id="MBA8915073.1"/>
    </source>
</evidence>
<accession>A0AA40S5W9</accession>
<organism evidence="1 2">
    <name type="scientific">Methylorubrum thiocyanatum</name>
    <dbReference type="NCBI Taxonomy" id="47958"/>
    <lineage>
        <taxon>Bacteria</taxon>
        <taxon>Pseudomonadati</taxon>
        <taxon>Pseudomonadota</taxon>
        <taxon>Alphaproteobacteria</taxon>
        <taxon>Hyphomicrobiales</taxon>
        <taxon>Methylobacteriaceae</taxon>
        <taxon>Methylorubrum</taxon>
    </lineage>
</organism>
<dbReference type="EMBL" id="JACJIB010000007">
    <property type="protein sequence ID" value="MBA8915073.1"/>
    <property type="molecule type" value="Genomic_DNA"/>
</dbReference>
<name>A0AA40S5W9_9HYPH</name>
<reference evidence="1 2" key="1">
    <citation type="submission" date="2020-08" db="EMBL/GenBank/DDBJ databases">
        <title>Genomic Encyclopedia of Type Strains, Phase IV (KMG-IV): sequencing the most valuable type-strain genomes for metagenomic binning, comparative biology and taxonomic classification.</title>
        <authorList>
            <person name="Goeker M."/>
        </authorList>
    </citation>
    <scope>NUCLEOTIDE SEQUENCE [LARGE SCALE GENOMIC DNA]</scope>
    <source>
        <strain evidence="1 2">DSM 11490</strain>
    </source>
</reference>
<sequence>MARPTSLTARAREAILDAWAAGRTAVQIAVTLGLPAWQVRNAVSLARRRGAPRAALRNAGAAWGSEPVVYSSSRAYLDASLARIRRRTQEWQQSEMGRRMAAVAVPPAEAPDA</sequence>